<keyword evidence="2" id="KW-0472">Membrane</keyword>
<keyword evidence="4" id="KW-1185">Reference proteome</keyword>
<gene>
    <name evidence="3" type="ORF">FB45DRAFT_452755</name>
</gene>
<reference evidence="3" key="1">
    <citation type="submission" date="2023-03" db="EMBL/GenBank/DDBJ databases">
        <title>Massive genome expansion in bonnet fungi (Mycena s.s.) driven by repeated elements and novel gene families across ecological guilds.</title>
        <authorList>
            <consortium name="Lawrence Berkeley National Laboratory"/>
            <person name="Harder C.B."/>
            <person name="Miyauchi S."/>
            <person name="Viragh M."/>
            <person name="Kuo A."/>
            <person name="Thoen E."/>
            <person name="Andreopoulos B."/>
            <person name="Lu D."/>
            <person name="Skrede I."/>
            <person name="Drula E."/>
            <person name="Henrissat B."/>
            <person name="Morin E."/>
            <person name="Kohler A."/>
            <person name="Barry K."/>
            <person name="LaButti K."/>
            <person name="Morin E."/>
            <person name="Salamov A."/>
            <person name="Lipzen A."/>
            <person name="Mereny Z."/>
            <person name="Hegedus B."/>
            <person name="Baldrian P."/>
            <person name="Stursova M."/>
            <person name="Weitz H."/>
            <person name="Taylor A."/>
            <person name="Grigoriev I.V."/>
            <person name="Nagy L.G."/>
            <person name="Martin F."/>
            <person name="Kauserud H."/>
        </authorList>
    </citation>
    <scope>NUCLEOTIDE SEQUENCE</scope>
    <source>
        <strain evidence="3">9284</strain>
    </source>
</reference>
<evidence type="ECO:0000256" key="2">
    <source>
        <dbReference type="SAM" id="Phobius"/>
    </source>
</evidence>
<evidence type="ECO:0000256" key="1">
    <source>
        <dbReference type="SAM" id="MobiDB-lite"/>
    </source>
</evidence>
<evidence type="ECO:0000313" key="3">
    <source>
        <dbReference type="EMBL" id="KAJ7636968.1"/>
    </source>
</evidence>
<name>A0AAD7C278_9AGAR</name>
<accession>A0AAD7C278</accession>
<feature type="region of interest" description="Disordered" evidence="1">
    <location>
        <begin position="319"/>
        <end position="339"/>
    </location>
</feature>
<feature type="transmembrane region" description="Helical" evidence="2">
    <location>
        <begin position="156"/>
        <end position="187"/>
    </location>
</feature>
<dbReference type="AlphaFoldDB" id="A0AAD7C278"/>
<comment type="caution">
    <text evidence="3">The sequence shown here is derived from an EMBL/GenBank/DDBJ whole genome shotgun (WGS) entry which is preliminary data.</text>
</comment>
<organism evidence="3 4">
    <name type="scientific">Roridomyces roridus</name>
    <dbReference type="NCBI Taxonomy" id="1738132"/>
    <lineage>
        <taxon>Eukaryota</taxon>
        <taxon>Fungi</taxon>
        <taxon>Dikarya</taxon>
        <taxon>Basidiomycota</taxon>
        <taxon>Agaricomycotina</taxon>
        <taxon>Agaricomycetes</taxon>
        <taxon>Agaricomycetidae</taxon>
        <taxon>Agaricales</taxon>
        <taxon>Marasmiineae</taxon>
        <taxon>Mycenaceae</taxon>
        <taxon>Roridomyces</taxon>
    </lineage>
</organism>
<keyword evidence="2" id="KW-0812">Transmembrane</keyword>
<sequence length="383" mass="43635">MVASRFSRSPHQVPWPAIPQDLPYRPCIAYGEFRAHIAPPAPLALRLGFGSQNKVLPRCPFICPPILVSIPSLSWVFGMEYYLLLKPTVREIQTYILHISAHLSTLANCRFTVTVGSIGILHLCIGVVWLSIYSFRGASKVLLKALSSRQEFEDFLIMDVLWLLAHSVLAVGLCLIRAMILLPILWYDTIDPYFQKMLRDTFSSRQSMSHSWRTLLLSLRYYREWKARQIGASMRQSFPCERLGDRASRFGTPYLYLRNSSLWLLPSSCTATSILYPSSAKLRFEFVTGGASDDEFLQFLFESGQVSFTTRWRPVEAGRVTSKHHDRGSRTPEHPHGGTRAERLVWPCEFVGDARHRPLSHLQQHISGQYDPKVMSSICTSAR</sequence>
<keyword evidence="2" id="KW-1133">Transmembrane helix</keyword>
<proteinExistence type="predicted"/>
<protein>
    <submittedName>
        <fullName evidence="3">Uncharacterized protein</fullName>
    </submittedName>
</protein>
<feature type="compositionally biased region" description="Basic and acidic residues" evidence="1">
    <location>
        <begin position="328"/>
        <end position="339"/>
    </location>
</feature>
<dbReference type="Proteomes" id="UP001221142">
    <property type="component" value="Unassembled WGS sequence"/>
</dbReference>
<feature type="transmembrane region" description="Helical" evidence="2">
    <location>
        <begin position="111"/>
        <end position="135"/>
    </location>
</feature>
<evidence type="ECO:0000313" key="4">
    <source>
        <dbReference type="Proteomes" id="UP001221142"/>
    </source>
</evidence>
<dbReference type="EMBL" id="JARKIF010000006">
    <property type="protein sequence ID" value="KAJ7636968.1"/>
    <property type="molecule type" value="Genomic_DNA"/>
</dbReference>